<protein>
    <submittedName>
        <fullName evidence="1">Uncharacterized protein</fullName>
    </submittedName>
</protein>
<reference evidence="1" key="1">
    <citation type="submission" date="2021-02" db="EMBL/GenBank/DDBJ databases">
        <authorList>
            <person name="Nowell W R."/>
        </authorList>
    </citation>
    <scope>NUCLEOTIDE SEQUENCE</scope>
</reference>
<accession>A0A815CWK8</accession>
<proteinExistence type="predicted"/>
<dbReference type="AlphaFoldDB" id="A0A815CWK8"/>
<evidence type="ECO:0000313" key="1">
    <source>
        <dbReference type="EMBL" id="CAF1289580.1"/>
    </source>
</evidence>
<organism evidence="1 2">
    <name type="scientific">Adineta ricciae</name>
    <name type="common">Rotifer</name>
    <dbReference type="NCBI Taxonomy" id="249248"/>
    <lineage>
        <taxon>Eukaryota</taxon>
        <taxon>Metazoa</taxon>
        <taxon>Spiralia</taxon>
        <taxon>Gnathifera</taxon>
        <taxon>Rotifera</taxon>
        <taxon>Eurotatoria</taxon>
        <taxon>Bdelloidea</taxon>
        <taxon>Adinetida</taxon>
        <taxon>Adinetidae</taxon>
        <taxon>Adineta</taxon>
    </lineage>
</organism>
<dbReference type="Proteomes" id="UP000663852">
    <property type="component" value="Unassembled WGS sequence"/>
</dbReference>
<name>A0A815CWK8_ADIRI</name>
<sequence>MSDKNNDNFSFVYHRNTDIVTLIQRRSIFAANRLETQFLLHQNHLYLMHTSFSSINRRSHVHFSNSRSLFKCPSKDHDRKTIMNTITIFISIFFLKKNVFFTSELPAY</sequence>
<comment type="caution">
    <text evidence="1">The sequence shown here is derived from an EMBL/GenBank/DDBJ whole genome shotgun (WGS) entry which is preliminary data.</text>
</comment>
<evidence type="ECO:0000313" key="2">
    <source>
        <dbReference type="Proteomes" id="UP000663852"/>
    </source>
</evidence>
<gene>
    <name evidence="1" type="ORF">EDS130_LOCUS30010</name>
</gene>
<dbReference type="EMBL" id="CAJNOJ010000207">
    <property type="protein sequence ID" value="CAF1289580.1"/>
    <property type="molecule type" value="Genomic_DNA"/>
</dbReference>